<keyword evidence="2" id="KW-0812">Transmembrane</keyword>
<sequence>MDDRRRLRTKLLALVGVALLALCAVYVAVGPPATTYEINIYGAYPVWFWLAICGALVVGQLLVLRAISPATDARANADADATTGSGWRYGVALLLGANGLLLSLPYLRYGLFAVGKGDMLTFVGMVDSLGQTGRLDPENYYPGLNALTGVFSNVTGLDPAELVNLLPPFVSLFYLGGLYFLLDTVTDRKRDVLFVLPVAFLPLFGYENVMYSPSIFAFSFVPFVLGLLFRTNTWERRTQYASLLVLSVVAIVFFHPLTTLFLIGLFALAKAPELYGRVTARRTTRPVPVLAVGAIASVLFFAWHYTFESIEGSTYTVVARLLGANAVQSSEFGSLSGTAARTTPRLVDLLQTGLYTYGLFGLLASFAVVFACYLLVRLLRGDTELSEVSLFFLAVFVVFTGLSALAFFVDITVGFTRISRYARFTAAILVGFGASALWARSNRRWQRSTLLGAFSVGLAALVFLSVFSLYASPLSNGANGQITQSEIEGMEWVLDNRNESLLIDEYGTSQSRFQEMLEYGVDAENIRSEGTNPPIGFAYGAPPPDGPPAYQYLLITDLGRQVNPTFYPTYRSFWRYTPADFDGLERRSTVARVYDNGGFQSYLVTTNETEVESSVASPPTRTSVSSSSGSAASGSATSLSTTSGTPPAPTTRVPLEVGSPSDTVADRVERRSSEPAHNRAPTRASARHAHRSAL</sequence>
<feature type="transmembrane region" description="Helical" evidence="2">
    <location>
        <begin position="451"/>
        <end position="471"/>
    </location>
</feature>
<accession>A0A0W1RC06</accession>
<feature type="transmembrane region" description="Helical" evidence="2">
    <location>
        <begin position="354"/>
        <end position="376"/>
    </location>
</feature>
<feature type="compositionally biased region" description="Basic and acidic residues" evidence="1">
    <location>
        <begin position="664"/>
        <end position="677"/>
    </location>
</feature>
<feature type="transmembrane region" description="Helical" evidence="2">
    <location>
        <begin position="46"/>
        <end position="67"/>
    </location>
</feature>
<feature type="transmembrane region" description="Helical" evidence="2">
    <location>
        <begin position="194"/>
        <end position="220"/>
    </location>
</feature>
<keyword evidence="2" id="KW-1133">Transmembrane helix</keyword>
<evidence type="ECO:0000256" key="2">
    <source>
        <dbReference type="SAM" id="Phobius"/>
    </source>
</evidence>
<feature type="compositionally biased region" description="Low complexity" evidence="1">
    <location>
        <begin position="613"/>
        <end position="645"/>
    </location>
</feature>
<evidence type="ECO:0008006" key="5">
    <source>
        <dbReference type="Google" id="ProtNLM"/>
    </source>
</evidence>
<dbReference type="STRING" id="1514971.AUR64_07480"/>
<keyword evidence="2" id="KW-0472">Membrane</keyword>
<name>A0A0W1RC06_9EURY</name>
<feature type="compositionally biased region" description="Basic residues" evidence="1">
    <location>
        <begin position="685"/>
        <end position="694"/>
    </location>
</feature>
<protein>
    <recommendedName>
        <fullName evidence="5">Glycosyltransferase RgtA/B/C/D-like domain-containing protein</fullName>
    </recommendedName>
</protein>
<keyword evidence="4" id="KW-1185">Reference proteome</keyword>
<gene>
    <name evidence="3" type="ORF">AUR64_07480</name>
</gene>
<feature type="transmembrane region" description="Helical" evidence="2">
    <location>
        <begin position="240"/>
        <end position="268"/>
    </location>
</feature>
<evidence type="ECO:0000313" key="3">
    <source>
        <dbReference type="EMBL" id="KTG10999.1"/>
    </source>
</evidence>
<comment type="caution">
    <text evidence="3">The sequence shown here is derived from an EMBL/GenBank/DDBJ whole genome shotgun (WGS) entry which is preliminary data.</text>
</comment>
<dbReference type="EMBL" id="LOPU01000016">
    <property type="protein sequence ID" value="KTG10999.1"/>
    <property type="molecule type" value="Genomic_DNA"/>
</dbReference>
<organism evidence="3 4">
    <name type="scientific">Haloprofundus marisrubri</name>
    <dbReference type="NCBI Taxonomy" id="1514971"/>
    <lineage>
        <taxon>Archaea</taxon>
        <taxon>Methanobacteriati</taxon>
        <taxon>Methanobacteriota</taxon>
        <taxon>Stenosarchaea group</taxon>
        <taxon>Halobacteria</taxon>
        <taxon>Halobacteriales</taxon>
        <taxon>Haloferacaceae</taxon>
        <taxon>Haloprofundus</taxon>
    </lineage>
</organism>
<feature type="region of interest" description="Disordered" evidence="1">
    <location>
        <begin position="608"/>
        <end position="694"/>
    </location>
</feature>
<dbReference type="AlphaFoldDB" id="A0A0W1RC06"/>
<proteinExistence type="predicted"/>
<dbReference type="Proteomes" id="UP000054387">
    <property type="component" value="Unassembled WGS sequence"/>
</dbReference>
<evidence type="ECO:0000313" key="4">
    <source>
        <dbReference type="Proteomes" id="UP000054387"/>
    </source>
</evidence>
<feature type="transmembrane region" description="Helical" evidence="2">
    <location>
        <begin position="87"/>
        <end position="107"/>
    </location>
</feature>
<feature type="transmembrane region" description="Helical" evidence="2">
    <location>
        <begin position="421"/>
        <end position="439"/>
    </location>
</feature>
<feature type="transmembrane region" description="Helical" evidence="2">
    <location>
        <begin position="165"/>
        <end position="182"/>
    </location>
</feature>
<reference evidence="3 4" key="1">
    <citation type="submission" date="2015-12" db="EMBL/GenBank/DDBJ databases">
        <title>Haloprofundus marisrubri gen. nov., sp. nov., an extremely halophilic archaeon isolated from the Discovery deep brine-seawater interface in the Red Sea.</title>
        <authorList>
            <person name="Zhang G."/>
            <person name="Stingl U."/>
            <person name="Rashid M."/>
        </authorList>
    </citation>
    <scope>NUCLEOTIDE SEQUENCE [LARGE SCALE GENOMIC DNA]</scope>
    <source>
        <strain evidence="3 4">SB9</strain>
    </source>
</reference>
<evidence type="ECO:0000256" key="1">
    <source>
        <dbReference type="SAM" id="MobiDB-lite"/>
    </source>
</evidence>
<feature type="transmembrane region" description="Helical" evidence="2">
    <location>
        <begin position="388"/>
        <end position="409"/>
    </location>
</feature>
<feature type="transmembrane region" description="Helical" evidence="2">
    <location>
        <begin position="289"/>
        <end position="307"/>
    </location>
</feature>